<evidence type="ECO:0000313" key="4">
    <source>
        <dbReference type="Proteomes" id="UP001354989"/>
    </source>
</evidence>
<evidence type="ECO:0000259" key="1">
    <source>
        <dbReference type="Pfam" id="PF06452"/>
    </source>
</evidence>
<reference evidence="3 4" key="1">
    <citation type="submission" date="2021-12" db="EMBL/GenBank/DDBJ databases">
        <title>Genome sequencing of bacteria with rrn-lacking chromosome and rrn-plasmid.</title>
        <authorList>
            <person name="Anda M."/>
            <person name="Iwasaki W."/>
        </authorList>
    </citation>
    <scope>NUCLEOTIDE SEQUENCE [LARGE SCALE GENOMIC DNA]</scope>
    <source>
        <strain evidence="3 4">NBRC 101262</strain>
        <plasmid evidence="3 4">pPP1</plasmid>
    </source>
</reference>
<dbReference type="InterPro" id="IPR045670">
    <property type="entry name" value="DUF5916"/>
</dbReference>
<dbReference type="Pfam" id="PF06452">
    <property type="entry name" value="CBM9_1"/>
    <property type="match status" value="1"/>
</dbReference>
<name>A0ABM7VHL4_9BACT</name>
<dbReference type="Proteomes" id="UP001354989">
    <property type="component" value="Plasmid pPP1"/>
</dbReference>
<proteinExistence type="predicted"/>
<gene>
    <name evidence="3" type="ORF">PEPS_27470</name>
</gene>
<dbReference type="EMBL" id="AP025293">
    <property type="protein sequence ID" value="BDD00467.1"/>
    <property type="molecule type" value="Genomic_DNA"/>
</dbReference>
<dbReference type="CDD" id="cd09618">
    <property type="entry name" value="CBM9_like_2"/>
    <property type="match status" value="1"/>
</dbReference>
<sequence>MILRNVLVAVFLLCFSVLTTFGQSKSKPKDRLRTDAARISEAPKVDGDLQDAVWQQVAGFDGHFVQSSPKNGAVSAFKTEVKIAYDDRGIYVSALMKDPQPDSIFQEMGIRDTGYNNSDIFSIAFDTYNNQQNAFVFMVSAAGTQSDYFETVDNQDFNWNAVWKSEVSINKWGWQVEMFIPYMALRFPKAEVQTWGLNIHRVVKRKNEFSYWNYVDPNTQGFVTQFGELEGLKDLKPPLRLAISPYLSSYYNIDGAADVAEFRTTAGLDLKWGINQAFTLDMTLIPDFGQVRADNQILNLSAFEVRFEENRPFFTEGTELFNRGDMFYSRRVGTSFGSVEMEESEELVSRSFEAPLLNASKVSGRLDNGLGIGVFNAITDANRALVKDTLTDKTREVLVDPLTNFNAIVLEQNLKNNSNVAFMNTNVHRGRGGEMANVSRLDWRLFNKTNTYAFRGSAAYSHINEGGNEGEKPNKTGHNIQLNGGKVSGKYQYVTWASVVSENYDPNDMGFLRRNNLLEQGVEFTISEQTPFSIYNNMEWNIGYEQRFLVEPFEFTNLGFFTNINAQFKNFMFANAWFSSNPIENYDYYDPRSDFEYFFTRLPNFDGGLYFASDGRKRFQLQLSQWFWACPQRDQFDNGFNISPRFRINKRATVSMASSFGIMRKEKGFVDHDRHENGDINQVIYGNRNRFEWDNSMFANYSISNKMGVNLRLRHYWSNVVYDELYALGKDGELYDTDFPLYDEEGNEKYLTNFNAFNVELTYSWEFASSSFLTFVWKNQVYAEDGQKNLSYGENLRNTLASDQLNSLSLRLIYFLDIQQVKDHFLM</sequence>
<feature type="domain" description="DUF5916" evidence="2">
    <location>
        <begin position="237"/>
        <end position="824"/>
    </location>
</feature>
<keyword evidence="4" id="KW-1185">Reference proteome</keyword>
<evidence type="ECO:0008006" key="5">
    <source>
        <dbReference type="Google" id="ProtNLM"/>
    </source>
</evidence>
<feature type="domain" description="Carbohydrate-binding" evidence="1">
    <location>
        <begin position="45"/>
        <end position="203"/>
    </location>
</feature>
<geneLocation type="plasmid" evidence="3 4">
    <name>pPP1</name>
</geneLocation>
<evidence type="ECO:0000313" key="3">
    <source>
        <dbReference type="EMBL" id="BDD00467.1"/>
    </source>
</evidence>
<dbReference type="Pfam" id="PF19313">
    <property type="entry name" value="DUF5916"/>
    <property type="match status" value="1"/>
</dbReference>
<protein>
    <recommendedName>
        <fullName evidence="5">Carbohydrate binding protein with CBM9 domain</fullName>
    </recommendedName>
</protein>
<accession>A0ABM7VHL4</accession>
<organism evidence="3 4">
    <name type="scientific">Persicobacter psychrovividus</name>
    <dbReference type="NCBI Taxonomy" id="387638"/>
    <lineage>
        <taxon>Bacteria</taxon>
        <taxon>Pseudomonadati</taxon>
        <taxon>Bacteroidota</taxon>
        <taxon>Cytophagia</taxon>
        <taxon>Cytophagales</taxon>
        <taxon>Persicobacteraceae</taxon>
        <taxon>Persicobacter</taxon>
    </lineage>
</organism>
<dbReference type="SUPFAM" id="SSF49344">
    <property type="entry name" value="CBD9-like"/>
    <property type="match status" value="1"/>
</dbReference>
<dbReference type="InterPro" id="IPR010502">
    <property type="entry name" value="Carb-bd_dom_fam9"/>
</dbReference>
<keyword evidence="3" id="KW-0614">Plasmid</keyword>
<dbReference type="Gene3D" id="2.60.40.1190">
    <property type="match status" value="1"/>
</dbReference>
<evidence type="ECO:0000259" key="2">
    <source>
        <dbReference type="Pfam" id="PF19313"/>
    </source>
</evidence>